<dbReference type="Pfam" id="PF13202">
    <property type="entry name" value="EF-hand_5"/>
    <property type="match status" value="1"/>
</dbReference>
<dbReference type="EC" id="3.4.19.12" evidence="2"/>
<protein>
    <recommendedName>
        <fullName evidence="2">ubiquitinyl hydrolase 1</fullName>
        <ecNumber evidence="2">3.4.19.12</ecNumber>
    </recommendedName>
</protein>
<dbReference type="Gene3D" id="1.10.238.10">
    <property type="entry name" value="EF-hand"/>
    <property type="match status" value="2"/>
</dbReference>
<dbReference type="Pfam" id="PF06337">
    <property type="entry name" value="DUSP"/>
    <property type="match status" value="1"/>
</dbReference>
<feature type="compositionally biased region" description="Polar residues" evidence="4">
    <location>
        <begin position="1136"/>
        <end position="1171"/>
    </location>
</feature>
<dbReference type="InterPro" id="IPR038765">
    <property type="entry name" value="Papain-like_cys_pep_sf"/>
</dbReference>
<feature type="domain" description="DUSP" evidence="7">
    <location>
        <begin position="373"/>
        <end position="566"/>
    </location>
</feature>
<feature type="domain" description="EF-hand" evidence="5">
    <location>
        <begin position="265"/>
        <end position="300"/>
    </location>
</feature>
<reference evidence="8 9" key="1">
    <citation type="submission" date="2022-05" db="EMBL/GenBank/DDBJ databases">
        <authorList>
            <consortium name="Genoscope - CEA"/>
            <person name="William W."/>
        </authorList>
    </citation>
    <scope>NUCLEOTIDE SEQUENCE [LARGE SCALE GENOMIC DNA]</scope>
</reference>
<dbReference type="Pfam" id="PF13499">
    <property type="entry name" value="EF-hand_7"/>
    <property type="match status" value="1"/>
</dbReference>
<organism evidence="8 9">
    <name type="scientific">Porites lobata</name>
    <dbReference type="NCBI Taxonomy" id="104759"/>
    <lineage>
        <taxon>Eukaryota</taxon>
        <taxon>Metazoa</taxon>
        <taxon>Cnidaria</taxon>
        <taxon>Anthozoa</taxon>
        <taxon>Hexacorallia</taxon>
        <taxon>Scleractinia</taxon>
        <taxon>Fungiina</taxon>
        <taxon>Poritidae</taxon>
        <taxon>Porites</taxon>
    </lineage>
</organism>
<dbReference type="InterPro" id="IPR018247">
    <property type="entry name" value="EF_Hand_1_Ca_BS"/>
</dbReference>
<evidence type="ECO:0000256" key="2">
    <source>
        <dbReference type="ARBA" id="ARBA00012759"/>
    </source>
</evidence>
<dbReference type="EMBL" id="CALNXK010000016">
    <property type="protein sequence ID" value="CAH3104057.1"/>
    <property type="molecule type" value="Genomic_DNA"/>
</dbReference>
<dbReference type="InterPro" id="IPR001394">
    <property type="entry name" value="Peptidase_C19_UCH"/>
</dbReference>
<dbReference type="PROSITE" id="PS00018">
    <property type="entry name" value="EF_HAND_1"/>
    <property type="match status" value="2"/>
</dbReference>
<dbReference type="InterPro" id="IPR050185">
    <property type="entry name" value="Ub_carboxyl-term_hydrolase"/>
</dbReference>
<feature type="compositionally biased region" description="Polar residues" evidence="4">
    <location>
        <begin position="1517"/>
        <end position="1547"/>
    </location>
</feature>
<comment type="catalytic activity">
    <reaction evidence="1">
        <text>Thiol-dependent hydrolysis of ester, thioester, amide, peptide and isopeptide bonds formed by the C-terminal Gly of ubiquitin (a 76-residue protein attached to proteins as an intracellular targeting signal).</text>
        <dbReference type="EC" id="3.4.19.12"/>
    </reaction>
</comment>
<dbReference type="PANTHER" id="PTHR21646">
    <property type="entry name" value="UBIQUITIN CARBOXYL-TERMINAL HYDROLASE"/>
    <property type="match status" value="1"/>
</dbReference>
<dbReference type="Proteomes" id="UP001159405">
    <property type="component" value="Unassembled WGS sequence"/>
</dbReference>
<dbReference type="PROSITE" id="PS50235">
    <property type="entry name" value="USP_3"/>
    <property type="match status" value="1"/>
</dbReference>
<dbReference type="SMART" id="SM00054">
    <property type="entry name" value="EFh"/>
    <property type="match status" value="3"/>
</dbReference>
<dbReference type="Pfam" id="PF00443">
    <property type="entry name" value="UCH"/>
    <property type="match status" value="1"/>
</dbReference>
<sequence length="1662" mass="186763">MGLRESKLCFLSYEEATKRVTDDEMQRLRLAFKRCCGVSGFMPQTVFAREVVGDGVPSKVAELIYSGFGGTNKGITFRDLLCGLVLLTRGTREEKIKFIFNIYSDGVFVHKDSMESLILACDGGNIPQAVIDCFYECDRLSFEDFSSWLLRNPDVTTVTRWLLIISNGCSIQLTDSSETPTFYQTLASVTHLQEIDVMELEKRYWTLKSGTKTGKFDLETFTPLVSPPIPKCLCPGLFKAFDENCDGHIDFRELACGISKCCRGSNAERQKFCFRVFDTDGDGFLSRSEIEVMCKALIDIRKENNVGEKDSSAIWDKDVPLMANEILNDCNQEENGQISLEEYKEWASTHRFSHIFPKLLVQVCHIVLGLKPATREVELQVVRGWLEREYQHELKAGTIWYLVAISWWRIWKEYVSYQPYIRRSSTGNLRKNGTLPSRLNQVTNLTHGHPGQAWSNDSTGKTRPLIRRESHPSFIHGNTTVSPSGMMNGHCSQGTTCATQVPGPVDNVPLVEPETRKVMILTGEGGKLKRNIPLVRGRDFEIIPEPVWRALQQWYGGGPALPRTVINPTNGDPTPELELYPISLRLFRHSPPPTRGGITTWTGVGFGLSSFGFGTNSLATPHAPPKRYLAYVASFSRMNTIQQVYDYLCARLRIRNEDMRLWSMEDETKLRLLEEDGSSLEKMEIKDNHPVLIEVRNRDMSWPEEMSSLANNRSLREKLNLEPTEKGATGLSNLGNTCFMNSALQCLSNTQPLTLYFTAKCHLYELNRTNPLGMKGHIARRYGDLAQDLWSGSSRSLAPLKLRWTIGRYAPRFNGFQQHDSQEFLSFLLDGLHEDLNRVHLKPYVELKDSDGRPDEEVAHEAWDNHLKRNQSVIVDLFQGQLKSQVRCLECGYVSVRFDPFTFLSLPLPMDNSIYVEVIVVHLEGSTPTKYGLLLNNDDRYKAVKRELSKYCGLVSSQLLLVEIFGASVRSLPTDMQKIRTALAGVLYAYEIPLPAISCEDDCSASTTPGTEEEKGLCTDCSAESNNPCSVNQGTNCQTATPNCNNVLSGEELEGKEGKSSRTNSENSSEEGENRLKVQEDWFADGKKHKKKASSSPIKRLSPKLRKRLSPKFGGGFNFTLRKSSSSNSSIEMTEGTYNSNSDSGISLSVENSPNRQKLSVAGNTDNASRNSSITSTPSSGPSPYLGYCFSGFVVAMHRKTHRFDAYFLSPQKNRPGLFGVPVIVPCTSQTKQCELYQGVWTQVARLLSPPAPGETNCKDGDAGDFPFELRAVQKDGLTCAWCPWYRFCHGCVIKCSEQEFGSSSSYIAIEWDPTTLHLRYQSSQEKVFTEHESVERSRKMQTEPIDLYECFRAFTKEEELGEDELWYCNRCKKHRLAVKKLDIWSLPPILVIHLKRFQLVNNHWVKSNKIVQFPMEGFDPSAFLAKPSRSETSSAITSDGGVTTVNVKSSEELVNEEETEERKEATARQGSEESSSQSSAGELSSSQVELNQNSKPPSRHSSCLSLNSAKVHPEVTSENSAPTPVERPSTSDFIVSDSAESQGTQRENVRKVLAASRSEGSQSEIPTYRIYAMSCHTGVLGGGHYISYAHNPNSKWYCYNDSSCKECDNTKLQKDSPYMLFYQQDDLEEGMFLPNFNGQTPDSASDDEEYENEVRRLCVVQ</sequence>
<name>A0ABN8NEH9_9CNID</name>
<dbReference type="Gene3D" id="3.10.20.90">
    <property type="entry name" value="Phosphatidylinositol 3-kinase Catalytic Subunit, Chain A, domain 1"/>
    <property type="match status" value="1"/>
</dbReference>
<feature type="compositionally biased region" description="Low complexity" evidence="4">
    <location>
        <begin position="1468"/>
        <end position="1488"/>
    </location>
</feature>
<keyword evidence="3" id="KW-0106">Calcium</keyword>
<proteinExistence type="predicted"/>
<dbReference type="SUPFAM" id="SSF54001">
    <property type="entry name" value="Cysteine proteinases"/>
    <property type="match status" value="1"/>
</dbReference>
<keyword evidence="9" id="KW-1185">Reference proteome</keyword>
<evidence type="ECO:0000259" key="5">
    <source>
        <dbReference type="PROSITE" id="PS50222"/>
    </source>
</evidence>
<evidence type="ECO:0000256" key="3">
    <source>
        <dbReference type="ARBA" id="ARBA00022837"/>
    </source>
</evidence>
<feature type="region of interest" description="Disordered" evidence="4">
    <location>
        <begin position="1049"/>
        <end position="1109"/>
    </location>
</feature>
<evidence type="ECO:0000259" key="6">
    <source>
        <dbReference type="PROSITE" id="PS50235"/>
    </source>
</evidence>
<dbReference type="Gene3D" id="3.90.70.10">
    <property type="entry name" value="Cysteine proteinases"/>
    <property type="match status" value="2"/>
</dbReference>
<dbReference type="InterPro" id="IPR035927">
    <property type="entry name" value="DUSP-like_sf"/>
</dbReference>
<dbReference type="SUPFAM" id="SSF143791">
    <property type="entry name" value="DUSP-like"/>
    <property type="match status" value="1"/>
</dbReference>
<evidence type="ECO:0000313" key="9">
    <source>
        <dbReference type="Proteomes" id="UP001159405"/>
    </source>
</evidence>
<evidence type="ECO:0000313" key="8">
    <source>
        <dbReference type="EMBL" id="CAH3104057.1"/>
    </source>
</evidence>
<feature type="compositionally biased region" description="Polar residues" evidence="4">
    <location>
        <begin position="1489"/>
        <end position="1509"/>
    </location>
</feature>
<dbReference type="PROSITE" id="PS51283">
    <property type="entry name" value="DUSP"/>
    <property type="match status" value="1"/>
</dbReference>
<evidence type="ECO:0000256" key="1">
    <source>
        <dbReference type="ARBA" id="ARBA00000707"/>
    </source>
</evidence>
<dbReference type="InterPro" id="IPR011992">
    <property type="entry name" value="EF-hand-dom_pair"/>
</dbReference>
<dbReference type="InterPro" id="IPR028889">
    <property type="entry name" value="USP"/>
</dbReference>
<feature type="domain" description="USP" evidence="6">
    <location>
        <begin position="729"/>
        <end position="1626"/>
    </location>
</feature>
<feature type="region of interest" description="Disordered" evidence="4">
    <location>
        <begin position="1124"/>
        <end position="1181"/>
    </location>
</feature>
<dbReference type="InterPro" id="IPR002048">
    <property type="entry name" value="EF_hand_dom"/>
</dbReference>
<evidence type="ECO:0000256" key="4">
    <source>
        <dbReference type="SAM" id="MobiDB-lite"/>
    </source>
</evidence>
<gene>
    <name evidence="8" type="ORF">PLOB_00011136</name>
</gene>
<feature type="domain" description="EF-hand" evidence="5">
    <location>
        <begin position="237"/>
        <end position="264"/>
    </location>
</feature>
<dbReference type="InterPro" id="IPR006615">
    <property type="entry name" value="Pept_C19_DUSP"/>
</dbReference>
<dbReference type="PRINTS" id="PR00450">
    <property type="entry name" value="RECOVERIN"/>
</dbReference>
<feature type="compositionally biased region" description="Basic and acidic residues" evidence="4">
    <location>
        <begin position="1072"/>
        <end position="1086"/>
    </location>
</feature>
<dbReference type="Gene3D" id="3.30.2230.10">
    <property type="entry name" value="DUSP-like"/>
    <property type="match status" value="1"/>
</dbReference>
<dbReference type="CDD" id="cd00051">
    <property type="entry name" value="EFh"/>
    <property type="match status" value="2"/>
</dbReference>
<dbReference type="PANTHER" id="PTHR21646:SF76">
    <property type="entry name" value="UBIQUITIN CARBOXYL-TERMINAL HYDROLASE 32"/>
    <property type="match status" value="1"/>
</dbReference>
<dbReference type="InterPro" id="IPR018200">
    <property type="entry name" value="USP_CS"/>
</dbReference>
<dbReference type="PROSITE" id="PS50222">
    <property type="entry name" value="EF_HAND_2"/>
    <property type="match status" value="2"/>
</dbReference>
<dbReference type="InterPro" id="IPR057368">
    <property type="entry name" value="USP32_N"/>
</dbReference>
<comment type="caution">
    <text evidence="8">The sequence shown here is derived from an EMBL/GenBank/DDBJ whole genome shotgun (WGS) entry which is preliminary data.</text>
</comment>
<evidence type="ECO:0000259" key="7">
    <source>
        <dbReference type="PROSITE" id="PS51283"/>
    </source>
</evidence>
<dbReference type="SUPFAM" id="SSF47473">
    <property type="entry name" value="EF-hand"/>
    <property type="match status" value="2"/>
</dbReference>
<dbReference type="Pfam" id="PF25265">
    <property type="entry name" value="USP32_N"/>
    <property type="match status" value="1"/>
</dbReference>
<feature type="compositionally biased region" description="Low complexity" evidence="4">
    <location>
        <begin position="1172"/>
        <end position="1181"/>
    </location>
</feature>
<feature type="compositionally biased region" description="Polar residues" evidence="4">
    <location>
        <begin position="1431"/>
        <end position="1446"/>
    </location>
</feature>
<accession>A0ABN8NEH9</accession>
<feature type="region of interest" description="Disordered" evidence="4">
    <location>
        <begin position="1431"/>
        <end position="1560"/>
    </location>
</feature>
<dbReference type="PROSITE" id="PS00972">
    <property type="entry name" value="USP_1"/>
    <property type="match status" value="1"/>
</dbReference>
<dbReference type="SMART" id="SM00695">
    <property type="entry name" value="DUSP"/>
    <property type="match status" value="1"/>
</dbReference>